<keyword evidence="8 14" id="KW-0169">Cobalamin biosynthesis</keyword>
<dbReference type="PANTHER" id="PTHR34848:SF1">
    <property type="entry name" value="BIFUNCTIONAL ADENOSYLCOBALAMIN BIOSYNTHESIS PROTEIN COBU"/>
    <property type="match status" value="1"/>
</dbReference>
<dbReference type="EC" id="2.7.1.156" evidence="14"/>
<evidence type="ECO:0000256" key="12">
    <source>
        <dbReference type="ARBA" id="ARBA00022840"/>
    </source>
</evidence>
<feature type="binding site" evidence="16">
    <location>
        <position position="62"/>
    </location>
    <ligand>
        <name>GTP</name>
        <dbReference type="ChEBI" id="CHEBI:37565"/>
    </ligand>
</feature>
<dbReference type="Proteomes" id="UP000465810">
    <property type="component" value="Unassembled WGS sequence"/>
</dbReference>
<dbReference type="Pfam" id="PF02283">
    <property type="entry name" value="CobU"/>
    <property type="match status" value="1"/>
</dbReference>
<proteinExistence type="inferred from homology"/>
<dbReference type="PIRSF" id="PIRSF006135">
    <property type="entry name" value="CobU"/>
    <property type="match status" value="1"/>
</dbReference>
<dbReference type="UniPathway" id="UPA00148">
    <property type="reaction ID" value="UER00236"/>
</dbReference>
<feature type="active site" description="GMP-histidine intermediate" evidence="15">
    <location>
        <position position="50"/>
    </location>
</feature>
<dbReference type="PANTHER" id="PTHR34848">
    <property type="match status" value="1"/>
</dbReference>
<dbReference type="InterPro" id="IPR003203">
    <property type="entry name" value="CobU/CobP"/>
</dbReference>
<comment type="function">
    <text evidence="4 14">Catalyzes ATP-dependent phosphorylation of adenosylcobinamide and addition of GMP to adenosylcobinamide phosphate.</text>
</comment>
<reference evidence="17 18" key="1">
    <citation type="submission" date="2019-12" db="EMBL/GenBank/DDBJ databases">
        <authorList>
            <person name="Feng G."/>
            <person name="Zhu H."/>
        </authorList>
    </citation>
    <scope>NUCLEOTIDE SEQUENCE [LARGE SCALE GENOMIC DNA]</scope>
    <source>
        <strain evidence="17 18">FGD1</strain>
    </source>
</reference>
<comment type="similarity">
    <text evidence="7 14">Belongs to the CobU/CobP family.</text>
</comment>
<accession>A0A7X4GDM9</accession>
<dbReference type="GO" id="GO:0005524">
    <property type="term" value="F:ATP binding"/>
    <property type="evidence" value="ECO:0007669"/>
    <property type="project" value="UniProtKB-UniRule"/>
</dbReference>
<keyword evidence="12 14" id="KW-0067">ATP-binding</keyword>
<evidence type="ECO:0000313" key="18">
    <source>
        <dbReference type="Proteomes" id="UP000465810"/>
    </source>
</evidence>
<evidence type="ECO:0000256" key="4">
    <source>
        <dbReference type="ARBA" id="ARBA00003889"/>
    </source>
</evidence>
<dbReference type="AlphaFoldDB" id="A0A7X4GDM9"/>
<evidence type="ECO:0000256" key="11">
    <source>
        <dbReference type="ARBA" id="ARBA00022777"/>
    </source>
</evidence>
<keyword evidence="11 14" id="KW-0418">Kinase</keyword>
<comment type="pathway">
    <text evidence="5 14">Cofactor biosynthesis; adenosylcobalamin biosynthesis; adenosylcobalamin from cob(II)yrinate a,c-diamide: step 6/7.</text>
</comment>
<evidence type="ECO:0000256" key="2">
    <source>
        <dbReference type="ARBA" id="ARBA00000711"/>
    </source>
</evidence>
<evidence type="ECO:0000256" key="3">
    <source>
        <dbReference type="ARBA" id="ARBA00001522"/>
    </source>
</evidence>
<dbReference type="Gene3D" id="3.40.50.300">
    <property type="entry name" value="P-loop containing nucleotide triphosphate hydrolases"/>
    <property type="match status" value="1"/>
</dbReference>
<evidence type="ECO:0000256" key="7">
    <source>
        <dbReference type="ARBA" id="ARBA00007490"/>
    </source>
</evidence>
<feature type="binding site" evidence="16">
    <location>
        <position position="84"/>
    </location>
    <ligand>
        <name>GTP</name>
        <dbReference type="ChEBI" id="CHEBI:37565"/>
    </ligand>
</feature>
<keyword evidence="13 14" id="KW-0342">GTP-binding</keyword>
<dbReference type="SUPFAM" id="SSF52540">
    <property type="entry name" value="P-loop containing nucleoside triphosphate hydrolases"/>
    <property type="match status" value="1"/>
</dbReference>
<feature type="binding site" evidence="16">
    <location>
        <begin position="34"/>
        <end position="36"/>
    </location>
    <ligand>
        <name>GTP</name>
        <dbReference type="ChEBI" id="CHEBI:37565"/>
    </ligand>
</feature>
<evidence type="ECO:0000256" key="6">
    <source>
        <dbReference type="ARBA" id="ARBA00005159"/>
    </source>
</evidence>
<evidence type="ECO:0000256" key="10">
    <source>
        <dbReference type="ARBA" id="ARBA00022741"/>
    </source>
</evidence>
<dbReference type="RefSeq" id="WP_160984397.1">
    <property type="nucleotide sequence ID" value="NZ_WVTD01000001.1"/>
</dbReference>
<keyword evidence="17" id="KW-0548">Nucleotidyltransferase</keyword>
<dbReference type="GO" id="GO:0005525">
    <property type="term" value="F:GTP binding"/>
    <property type="evidence" value="ECO:0007669"/>
    <property type="project" value="UniProtKB-UniRule"/>
</dbReference>
<gene>
    <name evidence="17" type="primary">cobU</name>
    <name evidence="17" type="ORF">GR702_02815</name>
</gene>
<keyword evidence="10 14" id="KW-0547">Nucleotide-binding</keyword>
<protein>
    <recommendedName>
        <fullName evidence="14">Bifunctional adenosylcobalamin biosynthesis protein</fullName>
        <ecNumber evidence="14">2.7.1.156</ecNumber>
        <ecNumber evidence="14">2.7.7.62</ecNumber>
    </recommendedName>
</protein>
<evidence type="ECO:0000256" key="16">
    <source>
        <dbReference type="PIRSR" id="PIRSR006135-2"/>
    </source>
</evidence>
<comment type="catalytic activity">
    <reaction evidence="1 14">
        <text>adenosylcob(III)inamide + ATP = adenosylcob(III)inamide phosphate + ADP + H(+)</text>
        <dbReference type="Rhea" id="RHEA:15769"/>
        <dbReference type="ChEBI" id="CHEBI:2480"/>
        <dbReference type="ChEBI" id="CHEBI:15378"/>
        <dbReference type="ChEBI" id="CHEBI:30616"/>
        <dbReference type="ChEBI" id="CHEBI:58502"/>
        <dbReference type="ChEBI" id="CHEBI:456216"/>
        <dbReference type="EC" id="2.7.1.156"/>
    </reaction>
</comment>
<sequence>MTTSLLVLGGARSGKSRYAQGRAEALAGNLVYIATAQAFDAEMTERIVRHRDDRGPRWTTLEEPFDLAGTIARASDSAGAVLVDCLTLWLSNLMLAQMPPEAATHALADAIARCPCPIVLVSNEVGLGIVPDNALARAFRDEAGRLNQTIAAQATEVQFIAAGLPLRLK</sequence>
<evidence type="ECO:0000256" key="1">
    <source>
        <dbReference type="ARBA" id="ARBA00000312"/>
    </source>
</evidence>
<evidence type="ECO:0000313" key="17">
    <source>
        <dbReference type="EMBL" id="MYL96708.1"/>
    </source>
</evidence>
<dbReference type="GO" id="GO:0009236">
    <property type="term" value="P:cobalamin biosynthetic process"/>
    <property type="evidence" value="ECO:0007669"/>
    <property type="project" value="UniProtKB-UniRule"/>
</dbReference>
<comment type="catalytic activity">
    <reaction evidence="3">
        <text>adenosylcob(III)inamide + GTP = adenosylcob(III)inamide phosphate + GDP + H(+)</text>
        <dbReference type="Rhea" id="RHEA:15765"/>
        <dbReference type="ChEBI" id="CHEBI:2480"/>
        <dbReference type="ChEBI" id="CHEBI:15378"/>
        <dbReference type="ChEBI" id="CHEBI:37565"/>
        <dbReference type="ChEBI" id="CHEBI:58189"/>
        <dbReference type="ChEBI" id="CHEBI:58502"/>
        <dbReference type="EC" id="2.7.1.156"/>
    </reaction>
</comment>
<comment type="caution">
    <text evidence="17">The sequence shown here is derived from an EMBL/GenBank/DDBJ whole genome shotgun (WGS) entry which is preliminary data.</text>
</comment>
<dbReference type="CDD" id="cd00544">
    <property type="entry name" value="CobU"/>
    <property type="match status" value="1"/>
</dbReference>
<keyword evidence="18" id="KW-1185">Reference proteome</keyword>
<comment type="catalytic activity">
    <reaction evidence="2 14">
        <text>adenosylcob(III)inamide phosphate + GTP + H(+) = adenosylcob(III)inamide-GDP + diphosphate</text>
        <dbReference type="Rhea" id="RHEA:22712"/>
        <dbReference type="ChEBI" id="CHEBI:15378"/>
        <dbReference type="ChEBI" id="CHEBI:33019"/>
        <dbReference type="ChEBI" id="CHEBI:37565"/>
        <dbReference type="ChEBI" id="CHEBI:58502"/>
        <dbReference type="ChEBI" id="CHEBI:60487"/>
        <dbReference type="EC" id="2.7.7.62"/>
    </reaction>
</comment>
<dbReference type="GO" id="GO:0043752">
    <property type="term" value="F:adenosylcobinamide kinase activity"/>
    <property type="evidence" value="ECO:0007669"/>
    <property type="project" value="UniProtKB-EC"/>
</dbReference>
<dbReference type="EC" id="2.7.7.62" evidence="14"/>
<evidence type="ECO:0000256" key="5">
    <source>
        <dbReference type="ARBA" id="ARBA00004692"/>
    </source>
</evidence>
<dbReference type="EMBL" id="WVTD01000001">
    <property type="protein sequence ID" value="MYL96708.1"/>
    <property type="molecule type" value="Genomic_DNA"/>
</dbReference>
<organism evidence="17 18">
    <name type="scientific">Novosphingobium silvae</name>
    <dbReference type="NCBI Taxonomy" id="2692619"/>
    <lineage>
        <taxon>Bacteria</taxon>
        <taxon>Pseudomonadati</taxon>
        <taxon>Pseudomonadota</taxon>
        <taxon>Alphaproteobacteria</taxon>
        <taxon>Sphingomonadales</taxon>
        <taxon>Sphingomonadaceae</taxon>
        <taxon>Novosphingobium</taxon>
    </lineage>
</organism>
<keyword evidence="9 14" id="KW-0808">Transferase</keyword>
<feature type="binding site" evidence="16">
    <location>
        <begin position="51"/>
        <end position="54"/>
    </location>
    <ligand>
        <name>GTP</name>
        <dbReference type="ChEBI" id="CHEBI:37565"/>
    </ligand>
</feature>
<evidence type="ECO:0000256" key="9">
    <source>
        <dbReference type="ARBA" id="ARBA00022679"/>
    </source>
</evidence>
<evidence type="ECO:0000256" key="8">
    <source>
        <dbReference type="ARBA" id="ARBA00022573"/>
    </source>
</evidence>
<dbReference type="InterPro" id="IPR027417">
    <property type="entry name" value="P-loop_NTPase"/>
</dbReference>
<feature type="binding site" evidence="16">
    <location>
        <begin position="9"/>
        <end position="16"/>
    </location>
    <ligand>
        <name>GTP</name>
        <dbReference type="ChEBI" id="CHEBI:37565"/>
    </ligand>
</feature>
<dbReference type="GO" id="GO:0008820">
    <property type="term" value="F:cobinamide phosphate guanylyltransferase activity"/>
    <property type="evidence" value="ECO:0007669"/>
    <property type="project" value="UniProtKB-UniRule"/>
</dbReference>
<dbReference type="NCBIfam" id="NF004469">
    <property type="entry name" value="PRK05800.1"/>
    <property type="match status" value="1"/>
</dbReference>
<evidence type="ECO:0000256" key="15">
    <source>
        <dbReference type="PIRSR" id="PIRSR006135-1"/>
    </source>
</evidence>
<name>A0A7X4GDM9_9SPHN</name>
<evidence type="ECO:0000256" key="14">
    <source>
        <dbReference type="PIRNR" id="PIRNR006135"/>
    </source>
</evidence>
<evidence type="ECO:0000256" key="13">
    <source>
        <dbReference type="ARBA" id="ARBA00023134"/>
    </source>
</evidence>
<comment type="pathway">
    <text evidence="6 14">Cofactor biosynthesis; adenosylcobalamin biosynthesis; adenosylcobalamin from cob(II)yrinate a,c-diamide: step 5/7.</text>
</comment>